<gene>
    <name evidence="1" type="ORF">HDA33_000310</name>
</gene>
<dbReference type="RefSeq" id="WP_338104217.1">
    <property type="nucleotide sequence ID" value="NZ_BAABAG010000002.1"/>
</dbReference>
<accession>A0A7W9JH20</accession>
<comment type="caution">
    <text evidence="1">The sequence shown here is derived from an EMBL/GenBank/DDBJ whole genome shotgun (WGS) entry which is preliminary data.</text>
</comment>
<keyword evidence="2" id="KW-1185">Reference proteome</keyword>
<protein>
    <recommendedName>
        <fullName evidence="3">DUF429 domain-containing protein</fullName>
    </recommendedName>
</protein>
<proteinExistence type="predicted"/>
<evidence type="ECO:0008006" key="3">
    <source>
        <dbReference type="Google" id="ProtNLM"/>
    </source>
</evidence>
<reference evidence="1 2" key="1">
    <citation type="submission" date="2020-08" db="EMBL/GenBank/DDBJ databases">
        <title>Sequencing the genomes of 1000 actinobacteria strains.</title>
        <authorList>
            <person name="Klenk H.-P."/>
        </authorList>
    </citation>
    <scope>NUCLEOTIDE SEQUENCE [LARGE SCALE GENOMIC DNA]</scope>
    <source>
        <strain evidence="1 2">DSM 17945</strain>
    </source>
</reference>
<dbReference type="AlphaFoldDB" id="A0A7W9JH20"/>
<name>A0A7W9JH20_9MICC</name>
<evidence type="ECO:0000313" key="1">
    <source>
        <dbReference type="EMBL" id="MBB5847746.1"/>
    </source>
</evidence>
<dbReference type="InterPro" id="IPR007362">
    <property type="entry name" value="DUF429"/>
</dbReference>
<evidence type="ECO:0000313" key="2">
    <source>
        <dbReference type="Proteomes" id="UP000567246"/>
    </source>
</evidence>
<dbReference type="Proteomes" id="UP000567246">
    <property type="component" value="Unassembled WGS sequence"/>
</dbReference>
<sequence>MRAPAAPVRIAGVDLAAAPERTGWAVLELTALPSPDGRGASGRLAAAGRGLDDGALLDLLASTALTGVDVPVGWPAPFRALLDGARDPDGGALGAGGPAWRREMTLRETDHAVTARTGLRPLSVAADRIAHPALRWAAVAAEGRRRRLALPLEGPVADPVPEGGAARACEVYPAGTLHVWGLPHRGYKASAREPGSGVRAAIFAGVEARHPGVDLSAGHAAALASDDVLDAVVAALSAAWAAGGAARGPAPGRQRELAAAEGWIWLPETDGAGRSR</sequence>
<organism evidence="1 2">
    <name type="scientific">Micrococcus endophyticus</name>
    <dbReference type="NCBI Taxonomy" id="455343"/>
    <lineage>
        <taxon>Bacteria</taxon>
        <taxon>Bacillati</taxon>
        <taxon>Actinomycetota</taxon>
        <taxon>Actinomycetes</taxon>
        <taxon>Micrococcales</taxon>
        <taxon>Micrococcaceae</taxon>
        <taxon>Micrococcus</taxon>
    </lineage>
</organism>
<dbReference type="EMBL" id="JACHMW010000001">
    <property type="protein sequence ID" value="MBB5847746.1"/>
    <property type="molecule type" value="Genomic_DNA"/>
</dbReference>
<dbReference type="Pfam" id="PF04250">
    <property type="entry name" value="DUF429"/>
    <property type="match status" value="1"/>
</dbReference>